<feature type="transmembrane region" description="Helical" evidence="5">
    <location>
        <begin position="260"/>
        <end position="282"/>
    </location>
</feature>
<evidence type="ECO:0000313" key="8">
    <source>
        <dbReference type="Proteomes" id="UP000198619"/>
    </source>
</evidence>
<name>A0A1I0W5Y6_9CLOT</name>
<evidence type="ECO:0000256" key="3">
    <source>
        <dbReference type="ARBA" id="ARBA00022989"/>
    </source>
</evidence>
<dbReference type="AlphaFoldDB" id="A0A1I0W5Y6"/>
<keyword evidence="2 5" id="KW-0812">Transmembrane</keyword>
<feature type="transmembrane region" description="Helical" evidence="5">
    <location>
        <begin position="294"/>
        <end position="312"/>
    </location>
</feature>
<protein>
    <submittedName>
        <fullName evidence="7">ABC-2 type transport system permease protein</fullName>
    </submittedName>
</protein>
<evidence type="ECO:0000259" key="6">
    <source>
        <dbReference type="Pfam" id="PF12698"/>
    </source>
</evidence>
<accession>A0A1I0W5Y6</accession>
<feature type="transmembrane region" description="Helical" evidence="5">
    <location>
        <begin position="348"/>
        <end position="370"/>
    </location>
</feature>
<dbReference type="GO" id="GO:0016020">
    <property type="term" value="C:membrane"/>
    <property type="evidence" value="ECO:0007669"/>
    <property type="project" value="UniProtKB-SubCell"/>
</dbReference>
<dbReference type="EMBL" id="FOKI01000004">
    <property type="protein sequence ID" value="SFA83757.1"/>
    <property type="molecule type" value="Genomic_DNA"/>
</dbReference>
<feature type="transmembrane region" description="Helical" evidence="5">
    <location>
        <begin position="225"/>
        <end position="248"/>
    </location>
</feature>
<dbReference type="PANTHER" id="PTHR43027">
    <property type="entry name" value="DOXORUBICIN RESISTANCE ABC TRANSPORTER PERMEASE PROTEIN DRRC-RELATED"/>
    <property type="match status" value="1"/>
</dbReference>
<dbReference type="InterPro" id="IPR052902">
    <property type="entry name" value="ABC-2_transporter"/>
</dbReference>
<dbReference type="GO" id="GO:0140359">
    <property type="term" value="F:ABC-type transporter activity"/>
    <property type="evidence" value="ECO:0007669"/>
    <property type="project" value="InterPro"/>
</dbReference>
<sequence length="380" mass="42947">MILFYMMKKELIQFFRNKSNVIILFVFPILLITCLGFALKDVMEEGSPDIFNDVKVLYNIEEISSYSGAFHSFMKDVNNNLDISFQSINNTEEAKEKVDSGYAVAFITISNKGYDYYRTKNRETIEGKVFRNVFEQFIDNYALIGIEEKNHSFIDNKSFENYNDSAIREESMGLRGINSFEYYTFAELALIMLYVSTSISETVYDEKYSSTINRIRISKANSVQLIISKAFVGVIIGVLQSIEVYIYSSIVLKTNWGENIWLMFAILACLSVFSSILGIVIGLATKDGKSMNSILNIIIISLCMFGGCYFPISMLKSMPIIQEIIVFTPLYWVNSALMSVSSGIKSNYAAISIALSLGLSIILVLGYVVVRWLKRGKTIG</sequence>
<evidence type="ECO:0000256" key="4">
    <source>
        <dbReference type="ARBA" id="ARBA00023136"/>
    </source>
</evidence>
<dbReference type="RefSeq" id="WP_090038832.1">
    <property type="nucleotide sequence ID" value="NZ_FOKI01000004.1"/>
</dbReference>
<evidence type="ECO:0000256" key="2">
    <source>
        <dbReference type="ARBA" id="ARBA00022692"/>
    </source>
</evidence>
<evidence type="ECO:0000256" key="1">
    <source>
        <dbReference type="ARBA" id="ARBA00004141"/>
    </source>
</evidence>
<feature type="transmembrane region" description="Helical" evidence="5">
    <location>
        <begin position="182"/>
        <end position="204"/>
    </location>
</feature>
<dbReference type="STRING" id="84698.SAMN04488528_100449"/>
<organism evidence="7 8">
    <name type="scientific">Clostridium frigidicarnis</name>
    <dbReference type="NCBI Taxonomy" id="84698"/>
    <lineage>
        <taxon>Bacteria</taxon>
        <taxon>Bacillati</taxon>
        <taxon>Bacillota</taxon>
        <taxon>Clostridia</taxon>
        <taxon>Eubacteriales</taxon>
        <taxon>Clostridiaceae</taxon>
        <taxon>Clostridium</taxon>
    </lineage>
</organism>
<keyword evidence="4 5" id="KW-0472">Membrane</keyword>
<dbReference type="InterPro" id="IPR013525">
    <property type="entry name" value="ABC2_TM"/>
</dbReference>
<keyword evidence="3 5" id="KW-1133">Transmembrane helix</keyword>
<reference evidence="7 8" key="1">
    <citation type="submission" date="2016-10" db="EMBL/GenBank/DDBJ databases">
        <authorList>
            <person name="de Groot N.N."/>
        </authorList>
    </citation>
    <scope>NUCLEOTIDE SEQUENCE [LARGE SCALE GENOMIC DNA]</scope>
    <source>
        <strain evidence="7 8">DSM 12271</strain>
    </source>
</reference>
<evidence type="ECO:0000313" key="7">
    <source>
        <dbReference type="EMBL" id="SFA83757.1"/>
    </source>
</evidence>
<dbReference type="PANTHER" id="PTHR43027:SF1">
    <property type="entry name" value="DOXORUBICIN RESISTANCE ABC TRANSPORTER PERMEASE PROTEIN DRRC-RELATED"/>
    <property type="match status" value="1"/>
</dbReference>
<dbReference type="OrthoDB" id="1883918at2"/>
<comment type="subcellular location">
    <subcellularLocation>
        <location evidence="1">Membrane</location>
        <topology evidence="1">Multi-pass membrane protein</topology>
    </subcellularLocation>
</comment>
<dbReference type="Pfam" id="PF12698">
    <property type="entry name" value="ABC2_membrane_3"/>
    <property type="match status" value="1"/>
</dbReference>
<feature type="domain" description="ABC-2 type transporter transmembrane" evidence="6">
    <location>
        <begin position="21"/>
        <end position="370"/>
    </location>
</feature>
<evidence type="ECO:0000256" key="5">
    <source>
        <dbReference type="SAM" id="Phobius"/>
    </source>
</evidence>
<dbReference type="Proteomes" id="UP000198619">
    <property type="component" value="Unassembled WGS sequence"/>
</dbReference>
<feature type="transmembrane region" description="Helical" evidence="5">
    <location>
        <begin position="21"/>
        <end position="39"/>
    </location>
</feature>
<keyword evidence="8" id="KW-1185">Reference proteome</keyword>
<gene>
    <name evidence="7" type="ORF">SAMN04488528_100449</name>
</gene>
<proteinExistence type="predicted"/>